<dbReference type="NCBIfam" id="TIGR00445">
    <property type="entry name" value="mraY"/>
    <property type="match status" value="1"/>
</dbReference>
<evidence type="ECO:0000256" key="4">
    <source>
        <dbReference type="ARBA" id="ARBA00022679"/>
    </source>
</evidence>
<feature type="binding site" evidence="14">
    <location>
        <position position="286"/>
    </location>
    <ligand>
        <name>Mg(2+)</name>
        <dbReference type="ChEBI" id="CHEBI:18420"/>
    </ligand>
</feature>
<keyword evidence="10 12" id="KW-0131">Cell cycle</keyword>
<keyword evidence="8 12" id="KW-1133">Transmembrane helix</keyword>
<keyword evidence="12" id="KW-1003">Cell membrane</keyword>
<protein>
    <recommendedName>
        <fullName evidence="12 13">Phospho-N-acetylmuramoyl-pentapeptide-transferase</fullName>
        <ecNumber evidence="12 13">2.7.8.13</ecNumber>
    </recommendedName>
    <alternativeName>
        <fullName evidence="12">UDP-MurNAc-pentapeptide phosphotransferase</fullName>
    </alternativeName>
</protein>
<dbReference type="GO" id="GO:0005886">
    <property type="term" value="C:plasma membrane"/>
    <property type="evidence" value="ECO:0007669"/>
    <property type="project" value="UniProtKB-SubCell"/>
</dbReference>
<dbReference type="GO" id="GO:0008360">
    <property type="term" value="P:regulation of cell shape"/>
    <property type="evidence" value="ECO:0007669"/>
    <property type="project" value="UniProtKB-KW"/>
</dbReference>
<dbReference type="Pfam" id="PF10555">
    <property type="entry name" value="MraY_sig1"/>
    <property type="match status" value="1"/>
</dbReference>
<dbReference type="EMBL" id="JADILW010000053">
    <property type="protein sequence ID" value="MBO8480154.1"/>
    <property type="molecule type" value="Genomic_DNA"/>
</dbReference>
<feature type="transmembrane region" description="Helical" evidence="12">
    <location>
        <begin position="258"/>
        <end position="275"/>
    </location>
</feature>
<dbReference type="InterPro" id="IPR018480">
    <property type="entry name" value="PNAcMuramoyl-5peptid_Trfase_CS"/>
</dbReference>
<dbReference type="Pfam" id="PF00953">
    <property type="entry name" value="Glycos_transf_4"/>
    <property type="match status" value="1"/>
</dbReference>
<comment type="catalytic activity">
    <reaction evidence="12">
        <text>UDP-N-acetyl-alpha-D-muramoyl-L-alanyl-gamma-D-glutamyl-meso-2,6-diaminopimeloyl-D-alanyl-D-alanine + di-trans,octa-cis-undecaprenyl phosphate = di-trans,octa-cis-undecaprenyl diphospho-N-acetyl-alpha-D-muramoyl-L-alanyl-D-glutamyl-meso-2,6-diaminopimeloyl-D-alanyl-D-alanine + UMP</text>
        <dbReference type="Rhea" id="RHEA:28386"/>
        <dbReference type="ChEBI" id="CHEBI:57865"/>
        <dbReference type="ChEBI" id="CHEBI:60392"/>
        <dbReference type="ChEBI" id="CHEBI:61386"/>
        <dbReference type="ChEBI" id="CHEBI:61387"/>
        <dbReference type="EC" id="2.7.8.13"/>
    </reaction>
</comment>
<evidence type="ECO:0000256" key="12">
    <source>
        <dbReference type="HAMAP-Rule" id="MF_00038"/>
    </source>
</evidence>
<dbReference type="GO" id="GO:0008963">
    <property type="term" value="F:phospho-N-acetylmuramoyl-pentapeptide-transferase activity"/>
    <property type="evidence" value="ECO:0007669"/>
    <property type="project" value="UniProtKB-UniRule"/>
</dbReference>
<comment type="subcellular location">
    <subcellularLocation>
        <location evidence="12">Cell membrane</location>
        <topology evidence="12">Multi-pass membrane protein</topology>
    </subcellularLocation>
    <subcellularLocation>
        <location evidence="1">Membrane</location>
        <topology evidence="1">Multi-pass membrane protein</topology>
    </subcellularLocation>
</comment>
<reference evidence="15" key="1">
    <citation type="submission" date="2020-10" db="EMBL/GenBank/DDBJ databases">
        <authorList>
            <person name="Gilroy R."/>
        </authorList>
    </citation>
    <scope>NUCLEOTIDE SEQUENCE</scope>
    <source>
        <strain evidence="15">B3-1481</strain>
    </source>
</reference>
<dbReference type="PROSITE" id="PS01348">
    <property type="entry name" value="MRAY_2"/>
    <property type="match status" value="1"/>
</dbReference>
<keyword evidence="12 14" id="KW-0479">Metal-binding</keyword>
<dbReference type="GO" id="GO:0071555">
    <property type="term" value="P:cell wall organization"/>
    <property type="evidence" value="ECO:0007669"/>
    <property type="project" value="UniProtKB-KW"/>
</dbReference>
<gene>
    <name evidence="12" type="primary">mraY</name>
    <name evidence="15" type="ORF">IAB76_03465</name>
</gene>
<feature type="transmembrane region" description="Helical" evidence="12">
    <location>
        <begin position="218"/>
        <end position="238"/>
    </location>
</feature>
<keyword evidence="11 12" id="KW-0961">Cell wall biogenesis/degradation</keyword>
<dbReference type="PANTHER" id="PTHR22926:SF5">
    <property type="entry name" value="PHOSPHO-N-ACETYLMURAMOYL-PENTAPEPTIDE-TRANSFERASE HOMOLOG"/>
    <property type="match status" value="1"/>
</dbReference>
<keyword evidence="6 12" id="KW-0133">Cell shape</keyword>
<evidence type="ECO:0000256" key="6">
    <source>
        <dbReference type="ARBA" id="ARBA00022960"/>
    </source>
</evidence>
<evidence type="ECO:0000256" key="14">
    <source>
        <dbReference type="PIRSR" id="PIRSR600715-1"/>
    </source>
</evidence>
<dbReference type="AlphaFoldDB" id="A0A9D9NNE1"/>
<feature type="transmembrane region" description="Helical" evidence="12">
    <location>
        <begin position="186"/>
        <end position="206"/>
    </location>
</feature>
<keyword evidence="12 14" id="KW-0460">Magnesium</keyword>
<comment type="pathway">
    <text evidence="12">Cell wall biogenesis; peptidoglycan biosynthesis.</text>
</comment>
<feature type="transmembrane region" description="Helical" evidence="12">
    <location>
        <begin position="137"/>
        <end position="157"/>
    </location>
</feature>
<name>A0A9D9NNE1_9BACT</name>
<keyword evidence="7 12" id="KW-0573">Peptidoglycan synthesis</keyword>
<evidence type="ECO:0000256" key="5">
    <source>
        <dbReference type="ARBA" id="ARBA00022692"/>
    </source>
</evidence>
<accession>A0A9D9NNE1</accession>
<keyword evidence="3 12" id="KW-0132">Cell division</keyword>
<comment type="similarity">
    <text evidence="2 12">Belongs to the glycosyltransferase 4 family. MraY subfamily.</text>
</comment>
<evidence type="ECO:0000256" key="9">
    <source>
        <dbReference type="ARBA" id="ARBA00023136"/>
    </source>
</evidence>
<evidence type="ECO:0000256" key="3">
    <source>
        <dbReference type="ARBA" id="ARBA00022618"/>
    </source>
</evidence>
<comment type="caution">
    <text evidence="15">The sequence shown here is derived from an EMBL/GenBank/DDBJ whole genome shotgun (WGS) entry which is preliminary data.</text>
</comment>
<dbReference type="PROSITE" id="PS01347">
    <property type="entry name" value="MRAY_1"/>
    <property type="match status" value="1"/>
</dbReference>
<dbReference type="GO" id="GO:0051301">
    <property type="term" value="P:cell division"/>
    <property type="evidence" value="ECO:0007669"/>
    <property type="project" value="UniProtKB-KW"/>
</dbReference>
<sequence>MLYHLIDWLENLGVHIPGMGLMHYLSFRALLAAVISMLIAFFAGRKIIAWLQRHQIGETIRNLGLEGQMQKKGTPTMGGVIIIVSLLGSVLLVCRLDNIYTILLVLTTIWCGGIGFADDYIKVFKHRKEGMSEKGKLLLQFGLGLAIALTVCISPDIPTDRLVTTIPFVKAHEFDYSWLSPFSGQLGVYTSWGIYMLMIIVVILACSNGTNLTDGMDGLSAGTSAIVGVVIGVMAWLGGDVLDARYLNIMYIPGSGEVAVFMAAFVGALIGFLWYNTFPAMVFMGDTGSLTIGGIIGVSAVLIRKELLLPILCGIFLVESLSVIIQRSWFKYTKRKYGEGRRVFLMAPLHHHYQKKGIPEPRIVTRFWIIGIILAISTLALLKIR</sequence>
<evidence type="ECO:0000256" key="8">
    <source>
        <dbReference type="ARBA" id="ARBA00022989"/>
    </source>
</evidence>
<keyword evidence="4 12" id="KW-0808">Transferase</keyword>
<dbReference type="EC" id="2.7.8.13" evidence="12 13"/>
<evidence type="ECO:0000313" key="15">
    <source>
        <dbReference type="EMBL" id="MBO8480154.1"/>
    </source>
</evidence>
<proteinExistence type="inferred from homology"/>
<dbReference type="Proteomes" id="UP000823769">
    <property type="component" value="Unassembled WGS sequence"/>
</dbReference>
<feature type="transmembrane region" description="Helical" evidence="12">
    <location>
        <begin position="20"/>
        <end position="43"/>
    </location>
</feature>
<feature type="transmembrane region" description="Helical" evidence="12">
    <location>
        <begin position="76"/>
        <end position="93"/>
    </location>
</feature>
<keyword evidence="9 12" id="KW-0472">Membrane</keyword>
<dbReference type="HAMAP" id="MF_00038">
    <property type="entry name" value="MraY"/>
    <property type="match status" value="1"/>
</dbReference>
<comment type="function">
    <text evidence="12">Catalyzes the initial step of the lipid cycle reactions in the biosynthesis of the cell wall peptidoglycan: transfers peptidoglycan precursor phospho-MurNAc-pentapeptide from UDP-MurNAc-pentapeptide onto the lipid carrier undecaprenyl phosphate, yielding undecaprenyl-pyrophosphoryl-MurNAc-pentapeptide, known as lipid I.</text>
</comment>
<dbReference type="GO" id="GO:0009252">
    <property type="term" value="P:peptidoglycan biosynthetic process"/>
    <property type="evidence" value="ECO:0007669"/>
    <property type="project" value="UniProtKB-UniRule"/>
</dbReference>
<reference evidence="15" key="2">
    <citation type="journal article" date="2021" name="PeerJ">
        <title>Extensive microbial diversity within the chicken gut microbiome revealed by metagenomics and culture.</title>
        <authorList>
            <person name="Gilroy R."/>
            <person name="Ravi A."/>
            <person name="Getino M."/>
            <person name="Pursley I."/>
            <person name="Horton D.L."/>
            <person name="Alikhan N.F."/>
            <person name="Baker D."/>
            <person name="Gharbi K."/>
            <person name="Hall N."/>
            <person name="Watson M."/>
            <person name="Adriaenssens E.M."/>
            <person name="Foster-Nyarko E."/>
            <person name="Jarju S."/>
            <person name="Secka A."/>
            <person name="Antonio M."/>
            <person name="Oren A."/>
            <person name="Chaudhuri R.R."/>
            <person name="La Ragione R."/>
            <person name="Hildebrand F."/>
            <person name="Pallen M.J."/>
        </authorList>
    </citation>
    <scope>NUCLEOTIDE SEQUENCE</scope>
    <source>
        <strain evidence="15">B3-1481</strain>
    </source>
</reference>
<keyword evidence="5 12" id="KW-0812">Transmembrane</keyword>
<dbReference type="GO" id="GO:0046872">
    <property type="term" value="F:metal ion binding"/>
    <property type="evidence" value="ECO:0007669"/>
    <property type="project" value="UniProtKB-KW"/>
</dbReference>
<feature type="transmembrane region" description="Helical" evidence="12">
    <location>
        <begin position="363"/>
        <end position="382"/>
    </location>
</feature>
<evidence type="ECO:0000256" key="7">
    <source>
        <dbReference type="ARBA" id="ARBA00022984"/>
    </source>
</evidence>
<feature type="transmembrane region" description="Helical" evidence="12">
    <location>
        <begin position="99"/>
        <end position="117"/>
    </location>
</feature>
<evidence type="ECO:0000256" key="10">
    <source>
        <dbReference type="ARBA" id="ARBA00023306"/>
    </source>
</evidence>
<feature type="binding site" evidence="14">
    <location>
        <position position="211"/>
    </location>
    <ligand>
        <name>Mg(2+)</name>
        <dbReference type="ChEBI" id="CHEBI:18420"/>
    </ligand>
</feature>
<evidence type="ECO:0000313" key="16">
    <source>
        <dbReference type="Proteomes" id="UP000823769"/>
    </source>
</evidence>
<dbReference type="CDD" id="cd06852">
    <property type="entry name" value="GT_MraY"/>
    <property type="match status" value="1"/>
</dbReference>
<dbReference type="PANTHER" id="PTHR22926">
    <property type="entry name" value="PHOSPHO-N-ACETYLMURAMOYL-PENTAPEPTIDE-TRANSFERASE"/>
    <property type="match status" value="1"/>
</dbReference>
<evidence type="ECO:0000256" key="2">
    <source>
        <dbReference type="ARBA" id="ARBA00005583"/>
    </source>
</evidence>
<dbReference type="InterPro" id="IPR000715">
    <property type="entry name" value="Glycosyl_transferase_4"/>
</dbReference>
<feature type="transmembrane region" description="Helical" evidence="12">
    <location>
        <begin position="282"/>
        <end position="301"/>
    </location>
</feature>
<dbReference type="InterPro" id="IPR003524">
    <property type="entry name" value="PNAcMuramoyl-5peptid_Trfase"/>
</dbReference>
<feature type="transmembrane region" description="Helical" evidence="12">
    <location>
        <begin position="307"/>
        <end position="325"/>
    </location>
</feature>
<evidence type="ECO:0000256" key="13">
    <source>
        <dbReference type="NCBIfam" id="TIGR00445"/>
    </source>
</evidence>
<evidence type="ECO:0000256" key="11">
    <source>
        <dbReference type="ARBA" id="ARBA00023316"/>
    </source>
</evidence>
<organism evidence="15 16">
    <name type="scientific">Candidatus Cryptobacteroides avistercoris</name>
    <dbReference type="NCBI Taxonomy" id="2840758"/>
    <lineage>
        <taxon>Bacteria</taxon>
        <taxon>Pseudomonadati</taxon>
        <taxon>Bacteroidota</taxon>
        <taxon>Bacteroidia</taxon>
        <taxon>Bacteroidales</taxon>
        <taxon>Candidatus Cryptobacteroides</taxon>
    </lineage>
</organism>
<evidence type="ECO:0000256" key="1">
    <source>
        <dbReference type="ARBA" id="ARBA00004141"/>
    </source>
</evidence>
<comment type="cofactor">
    <cofactor evidence="12 14">
        <name>Mg(2+)</name>
        <dbReference type="ChEBI" id="CHEBI:18420"/>
    </cofactor>
</comment>